<dbReference type="Gene3D" id="1.10.645.10">
    <property type="entry name" value="Cytochrome-c3 Hydrogenase, chain B"/>
    <property type="match status" value="1"/>
</dbReference>
<keyword evidence="4" id="KW-0520">NAD</keyword>
<dbReference type="GO" id="GO:0016651">
    <property type="term" value="F:oxidoreductase activity, acting on NAD(P)H"/>
    <property type="evidence" value="ECO:0007669"/>
    <property type="project" value="InterPro"/>
</dbReference>
<feature type="non-terminal residue" evidence="5">
    <location>
        <position position="97"/>
    </location>
</feature>
<keyword evidence="3" id="KW-1278">Translocase</keyword>
<dbReference type="InterPro" id="IPR014029">
    <property type="entry name" value="NADH_UbQ_OxRdtase_49kDa_CS"/>
</dbReference>
<dbReference type="SUPFAM" id="SSF56762">
    <property type="entry name" value="HydB/Nqo4-like"/>
    <property type="match status" value="1"/>
</dbReference>
<accession>X1MUM6</accession>
<organism evidence="5">
    <name type="scientific">marine sediment metagenome</name>
    <dbReference type="NCBI Taxonomy" id="412755"/>
    <lineage>
        <taxon>unclassified sequences</taxon>
        <taxon>metagenomes</taxon>
        <taxon>ecological metagenomes</taxon>
    </lineage>
</organism>
<comment type="caution">
    <text evidence="5">The sequence shown here is derived from an EMBL/GenBank/DDBJ whole genome shotgun (WGS) entry which is preliminary data.</text>
</comment>
<evidence type="ECO:0000313" key="5">
    <source>
        <dbReference type="EMBL" id="GAI35392.1"/>
    </source>
</evidence>
<proteinExistence type="inferred from homology"/>
<dbReference type="InterPro" id="IPR029014">
    <property type="entry name" value="NiFe-Hase_large"/>
</dbReference>
<keyword evidence="2" id="KW-0813">Transport</keyword>
<reference evidence="5" key="1">
    <citation type="journal article" date="2014" name="Front. Microbiol.">
        <title>High frequency of phylogenetically diverse reductive dehalogenase-homologous genes in deep subseafloor sedimentary metagenomes.</title>
        <authorList>
            <person name="Kawai M."/>
            <person name="Futagami T."/>
            <person name="Toyoda A."/>
            <person name="Takaki Y."/>
            <person name="Nishi S."/>
            <person name="Hori S."/>
            <person name="Arai W."/>
            <person name="Tsubouchi T."/>
            <person name="Morono Y."/>
            <person name="Uchiyama I."/>
            <person name="Ito T."/>
            <person name="Fujiyama A."/>
            <person name="Inagaki F."/>
            <person name="Takami H."/>
        </authorList>
    </citation>
    <scope>NUCLEOTIDE SEQUENCE</scope>
    <source>
        <strain evidence="5">Expedition CK06-06</strain>
    </source>
</reference>
<name>X1MUM6_9ZZZZ</name>
<evidence type="ECO:0000256" key="2">
    <source>
        <dbReference type="ARBA" id="ARBA00022448"/>
    </source>
</evidence>
<evidence type="ECO:0000256" key="1">
    <source>
        <dbReference type="ARBA" id="ARBA00005769"/>
    </source>
</evidence>
<gene>
    <name evidence="5" type="ORF">S06H3_47607</name>
</gene>
<dbReference type="EMBL" id="BARV01029914">
    <property type="protein sequence ID" value="GAI35392.1"/>
    <property type="molecule type" value="Genomic_DNA"/>
</dbReference>
<evidence type="ECO:0008006" key="6">
    <source>
        <dbReference type="Google" id="ProtNLM"/>
    </source>
</evidence>
<dbReference type="PROSITE" id="PS00535">
    <property type="entry name" value="COMPLEX1_49K"/>
    <property type="match status" value="1"/>
</dbReference>
<protein>
    <recommendedName>
        <fullName evidence="6">NADH-quinone oxidoreductase subunit D domain-containing protein</fullName>
    </recommendedName>
</protein>
<sequence>MAIKTEPFILNMGPQHPSTHGVFRMRVTLDGEVVVDVEPVIGYLHRGIEKLAEGRTYTQNIPFTDRLDYVASMTNNLAYVLAVEKLAGIKIPERAEY</sequence>
<dbReference type="AlphaFoldDB" id="X1MUM6"/>
<comment type="similarity">
    <text evidence="1">Belongs to the complex I 49 kDa subunit family.</text>
</comment>
<dbReference type="PANTHER" id="PTHR11993:SF10">
    <property type="entry name" value="NADH DEHYDROGENASE [UBIQUINONE] IRON-SULFUR PROTEIN 2, MITOCHONDRIAL"/>
    <property type="match status" value="1"/>
</dbReference>
<dbReference type="PANTHER" id="PTHR11993">
    <property type="entry name" value="NADH-UBIQUINONE OXIDOREDUCTASE 49 KDA SUBUNIT"/>
    <property type="match status" value="1"/>
</dbReference>
<evidence type="ECO:0000256" key="3">
    <source>
        <dbReference type="ARBA" id="ARBA00022967"/>
    </source>
</evidence>
<evidence type="ECO:0000256" key="4">
    <source>
        <dbReference type="ARBA" id="ARBA00023027"/>
    </source>
</evidence>
<dbReference type="InterPro" id="IPR022885">
    <property type="entry name" value="NDH1_su_D/H"/>
</dbReference>